<feature type="transmembrane region" description="Helical" evidence="8">
    <location>
        <begin position="302"/>
        <end position="321"/>
    </location>
</feature>
<dbReference type="GO" id="GO:0005886">
    <property type="term" value="C:plasma membrane"/>
    <property type="evidence" value="ECO:0007669"/>
    <property type="project" value="UniProtKB-SubCell"/>
</dbReference>
<dbReference type="InterPro" id="IPR037185">
    <property type="entry name" value="EmrE-like"/>
</dbReference>
<dbReference type="PANTHER" id="PTHR42920:SF11">
    <property type="entry name" value="INNER MEMBRANE PROTEIN YTFF"/>
    <property type="match status" value="1"/>
</dbReference>
<name>A0A5N0EB38_9NOCA</name>
<evidence type="ECO:0000256" key="8">
    <source>
        <dbReference type="SAM" id="Phobius"/>
    </source>
</evidence>
<feature type="transmembrane region" description="Helical" evidence="8">
    <location>
        <begin position="186"/>
        <end position="204"/>
    </location>
</feature>
<dbReference type="EMBL" id="VXLC01000015">
    <property type="protein sequence ID" value="KAA8885394.1"/>
    <property type="molecule type" value="Genomic_DNA"/>
</dbReference>
<feature type="transmembrane region" description="Helical" evidence="8">
    <location>
        <begin position="96"/>
        <end position="117"/>
    </location>
</feature>
<dbReference type="Pfam" id="PF00892">
    <property type="entry name" value="EamA"/>
    <property type="match status" value="2"/>
</dbReference>
<organism evidence="10 11">
    <name type="scientific">Nocardia colli</name>
    <dbReference type="NCBI Taxonomy" id="2545717"/>
    <lineage>
        <taxon>Bacteria</taxon>
        <taxon>Bacillati</taxon>
        <taxon>Actinomycetota</taxon>
        <taxon>Actinomycetes</taxon>
        <taxon>Mycobacteriales</taxon>
        <taxon>Nocardiaceae</taxon>
        <taxon>Nocardia</taxon>
    </lineage>
</organism>
<comment type="subcellular location">
    <subcellularLocation>
        <location evidence="1">Cell membrane</location>
        <topology evidence="1">Multi-pass membrane protein</topology>
    </subcellularLocation>
</comment>
<evidence type="ECO:0000256" key="4">
    <source>
        <dbReference type="ARBA" id="ARBA00022692"/>
    </source>
</evidence>
<feature type="domain" description="EamA" evidence="9">
    <location>
        <begin position="71"/>
        <end position="200"/>
    </location>
</feature>
<feature type="region of interest" description="Disordered" evidence="7">
    <location>
        <begin position="1"/>
        <end position="54"/>
    </location>
</feature>
<keyword evidence="4 8" id="KW-0812">Transmembrane</keyword>
<keyword evidence="5 8" id="KW-1133">Transmembrane helix</keyword>
<dbReference type="PANTHER" id="PTHR42920">
    <property type="entry name" value="OS03G0707200 PROTEIN-RELATED"/>
    <property type="match status" value="1"/>
</dbReference>
<proteinExistence type="inferred from homology"/>
<comment type="similarity">
    <text evidence="2">Belongs to the EamA transporter family.</text>
</comment>
<dbReference type="SUPFAM" id="SSF103481">
    <property type="entry name" value="Multidrug resistance efflux transporter EmrE"/>
    <property type="match status" value="2"/>
</dbReference>
<feature type="transmembrane region" description="Helical" evidence="8">
    <location>
        <begin position="69"/>
        <end position="90"/>
    </location>
</feature>
<dbReference type="OrthoDB" id="5150004at2"/>
<dbReference type="InterPro" id="IPR051258">
    <property type="entry name" value="Diverse_Substrate_Transporter"/>
</dbReference>
<protein>
    <submittedName>
        <fullName evidence="10">EamA family transporter</fullName>
    </submittedName>
</protein>
<feature type="transmembrane region" description="Helical" evidence="8">
    <location>
        <begin position="210"/>
        <end position="230"/>
    </location>
</feature>
<dbReference type="InterPro" id="IPR000620">
    <property type="entry name" value="EamA_dom"/>
</dbReference>
<evidence type="ECO:0000256" key="3">
    <source>
        <dbReference type="ARBA" id="ARBA00022475"/>
    </source>
</evidence>
<comment type="caution">
    <text evidence="10">The sequence shown here is derived from an EMBL/GenBank/DDBJ whole genome shotgun (WGS) entry which is preliminary data.</text>
</comment>
<dbReference type="AlphaFoldDB" id="A0A5N0EB38"/>
<reference evidence="10 11" key="1">
    <citation type="submission" date="2019-09" db="EMBL/GenBank/DDBJ databases">
        <authorList>
            <person name="Wang X."/>
        </authorList>
    </citation>
    <scope>NUCLEOTIDE SEQUENCE [LARGE SCALE GENOMIC DNA]</scope>
    <source>
        <strain evidence="10 11">CICC 11023</strain>
    </source>
</reference>
<accession>A0A5N0EB38</accession>
<evidence type="ECO:0000256" key="7">
    <source>
        <dbReference type="SAM" id="MobiDB-lite"/>
    </source>
</evidence>
<feature type="transmembrane region" description="Helical" evidence="8">
    <location>
        <begin position="275"/>
        <end position="295"/>
    </location>
</feature>
<feature type="transmembrane region" description="Helical" evidence="8">
    <location>
        <begin position="156"/>
        <end position="174"/>
    </location>
</feature>
<evidence type="ECO:0000256" key="5">
    <source>
        <dbReference type="ARBA" id="ARBA00022989"/>
    </source>
</evidence>
<evidence type="ECO:0000256" key="1">
    <source>
        <dbReference type="ARBA" id="ARBA00004651"/>
    </source>
</evidence>
<evidence type="ECO:0000259" key="9">
    <source>
        <dbReference type="Pfam" id="PF00892"/>
    </source>
</evidence>
<evidence type="ECO:0000313" key="10">
    <source>
        <dbReference type="EMBL" id="KAA8885394.1"/>
    </source>
</evidence>
<keyword evidence="3" id="KW-1003">Cell membrane</keyword>
<feature type="transmembrane region" description="Helical" evidence="8">
    <location>
        <begin position="242"/>
        <end position="260"/>
    </location>
</feature>
<evidence type="ECO:0000313" key="11">
    <source>
        <dbReference type="Proteomes" id="UP000323876"/>
    </source>
</evidence>
<sequence length="359" mass="36142">MSSLGGAGRAPAGAIGADPLPSPGRLRTPRLGTVRLCPELPGDRAAPGRRERNRMSLSVIRGTEQRSGVWSGSLLALGSSVAVGSAIAATTALTTFPIMTGQAVRYGIAAALMFLCFRRQLPRVTRPQLVRIGVLGATGLAGFNICLILALQRVDAGVVGAVVGAVPVVLALFGPLMARRSPSARALLAAAIVTTGAVVVQWSGSADDPAGLLLAAGALAGECAFSLVAIPLVREIGAKATATYAATAGAILCGIVALVIDLPTLRLPTLPESAAIGYLAVVASAGAFLLWYAALDRIPVETAGAFAGVVPVCALITGMLLGVSQGSLVRFAGAGIVGVGVVLAARGPRQPKRVPIDIT</sequence>
<feature type="transmembrane region" description="Helical" evidence="8">
    <location>
        <begin position="327"/>
        <end position="345"/>
    </location>
</feature>
<keyword evidence="11" id="KW-1185">Reference proteome</keyword>
<feature type="transmembrane region" description="Helical" evidence="8">
    <location>
        <begin position="129"/>
        <end position="150"/>
    </location>
</feature>
<keyword evidence="6 8" id="KW-0472">Membrane</keyword>
<feature type="domain" description="EamA" evidence="9">
    <location>
        <begin position="214"/>
        <end position="344"/>
    </location>
</feature>
<evidence type="ECO:0000256" key="6">
    <source>
        <dbReference type="ARBA" id="ARBA00023136"/>
    </source>
</evidence>
<gene>
    <name evidence="10" type="ORF">F3087_27475</name>
</gene>
<dbReference type="Proteomes" id="UP000323876">
    <property type="component" value="Unassembled WGS sequence"/>
</dbReference>
<evidence type="ECO:0000256" key="2">
    <source>
        <dbReference type="ARBA" id="ARBA00007362"/>
    </source>
</evidence>